<protein>
    <submittedName>
        <fullName evidence="1">Uncharacterized protein</fullName>
    </submittedName>
</protein>
<evidence type="ECO:0000313" key="1">
    <source>
        <dbReference type="EMBL" id="EHM52988.1"/>
    </source>
</evidence>
<sequence>MPDGLKAILRASPDLSRLAAAHDPSVYPAWRPVQSFSNS</sequence>
<accession>G9ZGW4</accession>
<name>G9ZGW4_9GAMM</name>
<dbReference type="AlphaFoldDB" id="G9ZGW4"/>
<dbReference type="Proteomes" id="UP000004750">
    <property type="component" value="Unassembled WGS sequence"/>
</dbReference>
<proteinExistence type="predicted"/>
<gene>
    <name evidence="1" type="ORF">HMPREF9080_02021</name>
</gene>
<dbReference type="HOGENOM" id="CLU_3306701_0_0_6"/>
<organism evidence="1 2">
    <name type="scientific">Cardiobacterium valvarum F0432</name>
    <dbReference type="NCBI Taxonomy" id="797473"/>
    <lineage>
        <taxon>Bacteria</taxon>
        <taxon>Pseudomonadati</taxon>
        <taxon>Pseudomonadota</taxon>
        <taxon>Gammaproteobacteria</taxon>
        <taxon>Cardiobacteriales</taxon>
        <taxon>Cardiobacteriaceae</taxon>
        <taxon>Cardiobacterium</taxon>
    </lineage>
</organism>
<reference evidence="1 2" key="1">
    <citation type="submission" date="2011-08" db="EMBL/GenBank/DDBJ databases">
        <authorList>
            <person name="Weinstock G."/>
            <person name="Sodergren E."/>
            <person name="Clifton S."/>
            <person name="Fulton L."/>
            <person name="Fulton B."/>
            <person name="Courtney L."/>
            <person name="Fronick C."/>
            <person name="Harrison M."/>
            <person name="Strong C."/>
            <person name="Farmer C."/>
            <person name="Delahaunty K."/>
            <person name="Markovic C."/>
            <person name="Hall O."/>
            <person name="Minx P."/>
            <person name="Tomlinson C."/>
            <person name="Mitreva M."/>
            <person name="Hou S."/>
            <person name="Chen J."/>
            <person name="Wollam A."/>
            <person name="Pepin K.H."/>
            <person name="Johnson M."/>
            <person name="Bhonagiri V."/>
            <person name="Zhang X."/>
            <person name="Suruliraj S."/>
            <person name="Warren W."/>
            <person name="Chinwalla A."/>
            <person name="Mardis E.R."/>
            <person name="Wilson R.K."/>
        </authorList>
    </citation>
    <scope>NUCLEOTIDE SEQUENCE [LARGE SCALE GENOMIC DNA]</scope>
    <source>
        <strain evidence="1 2">F0432</strain>
    </source>
</reference>
<comment type="caution">
    <text evidence="1">The sequence shown here is derived from an EMBL/GenBank/DDBJ whole genome shotgun (WGS) entry which is preliminary data.</text>
</comment>
<dbReference type="EMBL" id="AGCM01000115">
    <property type="protein sequence ID" value="EHM52988.1"/>
    <property type="molecule type" value="Genomic_DNA"/>
</dbReference>
<evidence type="ECO:0000313" key="2">
    <source>
        <dbReference type="Proteomes" id="UP000004750"/>
    </source>
</evidence>